<dbReference type="InParanoid" id="A0A6P7GTU4"/>
<dbReference type="AlphaFoldDB" id="A0A6P7GTU4"/>
<evidence type="ECO:0000313" key="3">
    <source>
        <dbReference type="RefSeq" id="XP_028153211.1"/>
    </source>
</evidence>
<sequence>MEIATIVEGSLKNSIAVSTSSLSKVSKAESLKRKGNQKESPYNMKKRKLAAETKRTEVIKIHAESIEKYTAELKRANDMQERKILAMEKTNELLEKLIANKK</sequence>
<organism evidence="3">
    <name type="scientific">Diabrotica virgifera virgifera</name>
    <name type="common">western corn rootworm</name>
    <dbReference type="NCBI Taxonomy" id="50390"/>
    <lineage>
        <taxon>Eukaryota</taxon>
        <taxon>Metazoa</taxon>
        <taxon>Ecdysozoa</taxon>
        <taxon>Arthropoda</taxon>
        <taxon>Hexapoda</taxon>
        <taxon>Insecta</taxon>
        <taxon>Pterygota</taxon>
        <taxon>Neoptera</taxon>
        <taxon>Endopterygota</taxon>
        <taxon>Coleoptera</taxon>
        <taxon>Polyphaga</taxon>
        <taxon>Cucujiformia</taxon>
        <taxon>Chrysomeloidea</taxon>
        <taxon>Chrysomelidae</taxon>
        <taxon>Galerucinae</taxon>
        <taxon>Diabroticina</taxon>
        <taxon>Diabroticites</taxon>
        <taxon>Diabrotica</taxon>
    </lineage>
</organism>
<evidence type="ECO:0000256" key="1">
    <source>
        <dbReference type="SAM" id="Coils"/>
    </source>
</evidence>
<protein>
    <submittedName>
        <fullName evidence="3">Uncharacterized protein LOC114346663</fullName>
    </submittedName>
</protein>
<gene>
    <name evidence="3" type="primary">LOC114346663</name>
</gene>
<evidence type="ECO:0000256" key="2">
    <source>
        <dbReference type="SAM" id="MobiDB-lite"/>
    </source>
</evidence>
<accession>A0A6P7GTU4</accession>
<keyword evidence="1" id="KW-0175">Coiled coil</keyword>
<feature type="coiled-coil region" evidence="1">
    <location>
        <begin position="59"/>
        <end position="97"/>
    </location>
</feature>
<reference evidence="3" key="1">
    <citation type="submission" date="2025-08" db="UniProtKB">
        <authorList>
            <consortium name="RefSeq"/>
        </authorList>
    </citation>
    <scope>IDENTIFICATION</scope>
    <source>
        <tissue evidence="3">Whole insect</tissue>
    </source>
</reference>
<dbReference type="RefSeq" id="XP_028153211.1">
    <property type="nucleotide sequence ID" value="XM_028297410.1"/>
</dbReference>
<proteinExistence type="predicted"/>
<name>A0A6P7GTU4_DIAVI</name>
<feature type="region of interest" description="Disordered" evidence="2">
    <location>
        <begin position="26"/>
        <end position="49"/>
    </location>
</feature>